<dbReference type="RefSeq" id="WP_125186335.1">
    <property type="nucleotide sequence ID" value="NZ_AENJ01000274.1"/>
</dbReference>
<evidence type="ECO:0000259" key="9">
    <source>
        <dbReference type="PROSITE" id="PS50850"/>
    </source>
</evidence>
<dbReference type="EMBL" id="JACHWT010000004">
    <property type="protein sequence ID" value="MBB3115977.1"/>
    <property type="molecule type" value="Genomic_DNA"/>
</dbReference>
<keyword evidence="3" id="KW-0813">Transport</keyword>
<evidence type="ECO:0000256" key="7">
    <source>
        <dbReference type="SAM" id="MobiDB-lite"/>
    </source>
</evidence>
<evidence type="ECO:0000256" key="5">
    <source>
        <dbReference type="ARBA" id="ARBA00022989"/>
    </source>
</evidence>
<keyword evidence="6 8" id="KW-0472">Membrane</keyword>
<feature type="transmembrane region" description="Helical" evidence="8">
    <location>
        <begin position="23"/>
        <end position="41"/>
    </location>
</feature>
<gene>
    <name evidence="10" type="ORF">FHU32_001196</name>
</gene>
<protein>
    <submittedName>
        <fullName evidence="10">Major inositol transporter-like SP family MFS transporter</fullName>
    </submittedName>
</protein>
<feature type="transmembrane region" description="Helical" evidence="8">
    <location>
        <begin position="61"/>
        <end position="82"/>
    </location>
</feature>
<dbReference type="Gene3D" id="1.20.1250.20">
    <property type="entry name" value="MFS general substrate transporter like domains"/>
    <property type="match status" value="1"/>
</dbReference>
<dbReference type="InterPro" id="IPR003663">
    <property type="entry name" value="Sugar/inositol_transpt"/>
</dbReference>
<evidence type="ECO:0000256" key="6">
    <source>
        <dbReference type="ARBA" id="ARBA00023136"/>
    </source>
</evidence>
<evidence type="ECO:0000256" key="4">
    <source>
        <dbReference type="ARBA" id="ARBA00022692"/>
    </source>
</evidence>
<organism evidence="10 11">
    <name type="scientific">Corynebacterium bovis DSM 20582 = CIP 54.80</name>
    <dbReference type="NCBI Taxonomy" id="927655"/>
    <lineage>
        <taxon>Bacteria</taxon>
        <taxon>Bacillati</taxon>
        <taxon>Actinomycetota</taxon>
        <taxon>Actinomycetes</taxon>
        <taxon>Mycobacteriales</taxon>
        <taxon>Corynebacteriaceae</taxon>
        <taxon>Corynebacterium</taxon>
    </lineage>
</organism>
<feature type="transmembrane region" description="Helical" evidence="8">
    <location>
        <begin position="186"/>
        <end position="207"/>
    </location>
</feature>
<accession>A0A8I0CKX0</accession>
<evidence type="ECO:0000256" key="3">
    <source>
        <dbReference type="ARBA" id="ARBA00022448"/>
    </source>
</evidence>
<feature type="transmembrane region" description="Helical" evidence="8">
    <location>
        <begin position="338"/>
        <end position="360"/>
    </location>
</feature>
<feature type="region of interest" description="Disordered" evidence="7">
    <location>
        <begin position="238"/>
        <end position="268"/>
    </location>
</feature>
<evidence type="ECO:0000313" key="10">
    <source>
        <dbReference type="EMBL" id="MBB3115977.1"/>
    </source>
</evidence>
<feature type="transmembrane region" description="Helical" evidence="8">
    <location>
        <begin position="462"/>
        <end position="483"/>
    </location>
</feature>
<dbReference type="PANTHER" id="PTHR48020">
    <property type="entry name" value="PROTON MYO-INOSITOL COTRANSPORTER"/>
    <property type="match status" value="1"/>
</dbReference>
<feature type="transmembrane region" description="Helical" evidence="8">
    <location>
        <begin position="369"/>
        <end position="388"/>
    </location>
</feature>
<dbReference type="InterPro" id="IPR036259">
    <property type="entry name" value="MFS_trans_sf"/>
</dbReference>
<feature type="transmembrane region" description="Helical" evidence="8">
    <location>
        <begin position="117"/>
        <end position="140"/>
    </location>
</feature>
<evidence type="ECO:0000256" key="2">
    <source>
        <dbReference type="ARBA" id="ARBA00010992"/>
    </source>
</evidence>
<dbReference type="InterPro" id="IPR005829">
    <property type="entry name" value="Sugar_transporter_CS"/>
</dbReference>
<dbReference type="AlphaFoldDB" id="A0A8I0CKX0"/>
<dbReference type="GO" id="GO:0005886">
    <property type="term" value="C:plasma membrane"/>
    <property type="evidence" value="ECO:0007669"/>
    <property type="project" value="UniProtKB-SubCell"/>
</dbReference>
<evidence type="ECO:0000256" key="1">
    <source>
        <dbReference type="ARBA" id="ARBA00004651"/>
    </source>
</evidence>
<comment type="caution">
    <text evidence="10">The sequence shown here is derived from an EMBL/GenBank/DDBJ whole genome shotgun (WGS) entry which is preliminary data.</text>
</comment>
<dbReference type="PANTHER" id="PTHR48020:SF12">
    <property type="entry name" value="PROTON MYO-INOSITOL COTRANSPORTER"/>
    <property type="match status" value="1"/>
</dbReference>
<feature type="region of interest" description="Disordered" evidence="7">
    <location>
        <begin position="1"/>
        <end position="20"/>
    </location>
</feature>
<dbReference type="InterPro" id="IPR005828">
    <property type="entry name" value="MFS_sugar_transport-like"/>
</dbReference>
<dbReference type="Proteomes" id="UP000612712">
    <property type="component" value="Unassembled WGS sequence"/>
</dbReference>
<dbReference type="InterPro" id="IPR020846">
    <property type="entry name" value="MFS_dom"/>
</dbReference>
<keyword evidence="5 8" id="KW-1133">Transmembrane helix</keyword>
<feature type="domain" description="Major facilitator superfamily (MFS) profile" evidence="9">
    <location>
        <begin position="28"/>
        <end position="491"/>
    </location>
</feature>
<sequence length="506" mass="53682">MTTSGADDHHSVRVRTGGSRPSTRFWLVTSFLTLGGLLFGYDTGVINGALPSLTGDLGISGAFEGVVTSALQLGAIAGAVFGGPIGDRLGRRRVVVGVAVLFTLGALGSVLSPTWWVLALFRIVLGLAVGGASVTVPVYLAELAPPHLRGRIVSQNEFMVVFGQFLAFSINAVIAGAHGGESPGTWRWMLAVCLIPAVALWAAMSVVPESPRWLARQGRVDEMLHVLADLRERPAGAGAESNAALRERPAGAGAESSVDTSDPLDHPDSEEVAHVREMAEQDARAASGRLSDIITQPWIRRILWVGVGMAIINQISGINVVQYYGVSILTDAGFTGNTAFVVNLLIGLAGVIGVLLAMVLTRRVRRRRLLTTGLCGTIVSLSVIALVSAFMPDAEPAKRWIVLGAIVVFVGIMQCCIGTMTWLYMSEIFPLQVRGAAMGVATGAQWTMNFLVALLFPPLVDGIGFSLTLTIFIVAQVIAVVWVQLKVPETKDKPLEQIEAEFRAGG</sequence>
<dbReference type="PROSITE" id="PS50850">
    <property type="entry name" value="MFS"/>
    <property type="match status" value="1"/>
</dbReference>
<comment type="subcellular location">
    <subcellularLocation>
        <location evidence="1">Cell membrane</location>
        <topology evidence="1">Multi-pass membrane protein</topology>
    </subcellularLocation>
</comment>
<dbReference type="Pfam" id="PF00083">
    <property type="entry name" value="Sugar_tr"/>
    <property type="match status" value="1"/>
</dbReference>
<keyword evidence="4 8" id="KW-0812">Transmembrane</keyword>
<dbReference type="PROSITE" id="PS00217">
    <property type="entry name" value="SUGAR_TRANSPORT_2"/>
    <property type="match status" value="1"/>
</dbReference>
<dbReference type="GO" id="GO:0022857">
    <property type="term" value="F:transmembrane transporter activity"/>
    <property type="evidence" value="ECO:0007669"/>
    <property type="project" value="InterPro"/>
</dbReference>
<reference evidence="10" key="1">
    <citation type="submission" date="2020-08" db="EMBL/GenBank/DDBJ databases">
        <title>Sequencing the genomes of 1000 actinobacteria strains.</title>
        <authorList>
            <person name="Klenk H.-P."/>
        </authorList>
    </citation>
    <scope>NUCLEOTIDE SEQUENCE</scope>
    <source>
        <strain evidence="10">DSM 20582</strain>
    </source>
</reference>
<feature type="transmembrane region" description="Helical" evidence="8">
    <location>
        <begin position="160"/>
        <end position="180"/>
    </location>
</feature>
<proteinExistence type="inferred from homology"/>
<dbReference type="PRINTS" id="PR00171">
    <property type="entry name" value="SUGRTRNSPORT"/>
</dbReference>
<name>A0A8I0CKX0_9CORY</name>
<feature type="transmembrane region" description="Helical" evidence="8">
    <location>
        <begin position="436"/>
        <end position="456"/>
    </location>
</feature>
<comment type="similarity">
    <text evidence="2">Belongs to the major facilitator superfamily. Sugar transporter (TC 2.A.1.1) family.</text>
</comment>
<evidence type="ECO:0000256" key="8">
    <source>
        <dbReference type="SAM" id="Phobius"/>
    </source>
</evidence>
<evidence type="ECO:0000313" key="11">
    <source>
        <dbReference type="Proteomes" id="UP000612712"/>
    </source>
</evidence>
<feature type="transmembrane region" description="Helical" evidence="8">
    <location>
        <begin position="94"/>
        <end position="111"/>
    </location>
</feature>
<dbReference type="SUPFAM" id="SSF103473">
    <property type="entry name" value="MFS general substrate transporter"/>
    <property type="match status" value="1"/>
</dbReference>
<feature type="transmembrane region" description="Helical" evidence="8">
    <location>
        <begin position="400"/>
        <end position="424"/>
    </location>
</feature>
<dbReference type="InterPro" id="IPR050814">
    <property type="entry name" value="Myo-inositol_Transporter"/>
</dbReference>
<dbReference type="GeneID" id="60809019"/>
<feature type="transmembrane region" description="Helical" evidence="8">
    <location>
        <begin position="302"/>
        <end position="326"/>
    </location>
</feature>
<feature type="compositionally biased region" description="Basic and acidic residues" evidence="7">
    <location>
        <begin position="1"/>
        <end position="11"/>
    </location>
</feature>